<dbReference type="EMBL" id="OZ020099">
    <property type="protein sequence ID" value="CAK9271387.1"/>
    <property type="molecule type" value="Genomic_DNA"/>
</dbReference>
<name>A0ABP0WX33_9BRYO</name>
<gene>
    <name evidence="1" type="ORF">CSSPJE1EN1_LOCUS16865</name>
</gene>
<reference evidence="1" key="1">
    <citation type="submission" date="2024-02" db="EMBL/GenBank/DDBJ databases">
        <authorList>
            <consortium name="ELIXIR-Norway"/>
            <consortium name="Elixir Norway"/>
        </authorList>
    </citation>
    <scope>NUCLEOTIDE SEQUENCE</scope>
</reference>
<protein>
    <submittedName>
        <fullName evidence="1">Uncharacterized protein</fullName>
    </submittedName>
</protein>
<keyword evidence="2" id="KW-1185">Reference proteome</keyword>
<evidence type="ECO:0000313" key="2">
    <source>
        <dbReference type="Proteomes" id="UP001497444"/>
    </source>
</evidence>
<proteinExistence type="predicted"/>
<accession>A0ABP0WX33</accession>
<dbReference type="Proteomes" id="UP001497444">
    <property type="component" value="Chromosome 4"/>
</dbReference>
<sequence length="83" mass="9753">MMCWTRLRNACDDCTKRFQMRCWPATAYDELCGKGRRGGVMECTLRASETHESFRPPAVVVRYALSFHFKAKLQRKSRSYKLN</sequence>
<evidence type="ECO:0000313" key="1">
    <source>
        <dbReference type="EMBL" id="CAK9271387.1"/>
    </source>
</evidence>
<organism evidence="1 2">
    <name type="scientific">Sphagnum jensenii</name>
    <dbReference type="NCBI Taxonomy" id="128206"/>
    <lineage>
        <taxon>Eukaryota</taxon>
        <taxon>Viridiplantae</taxon>
        <taxon>Streptophyta</taxon>
        <taxon>Embryophyta</taxon>
        <taxon>Bryophyta</taxon>
        <taxon>Sphagnophytina</taxon>
        <taxon>Sphagnopsida</taxon>
        <taxon>Sphagnales</taxon>
        <taxon>Sphagnaceae</taxon>
        <taxon>Sphagnum</taxon>
    </lineage>
</organism>